<gene>
    <name evidence="2" type="ORF">OVA965_LOCUS45423</name>
    <name evidence="3" type="ORF">TMI583_LOCUS48903</name>
</gene>
<evidence type="ECO:0000313" key="4">
    <source>
        <dbReference type="Proteomes" id="UP000677228"/>
    </source>
</evidence>
<dbReference type="EMBL" id="CAJOBA010102708">
    <property type="protein sequence ID" value="CAF4526137.1"/>
    <property type="molecule type" value="Genomic_DNA"/>
</dbReference>
<protein>
    <submittedName>
        <fullName evidence="2">Uncharacterized protein</fullName>
    </submittedName>
</protein>
<evidence type="ECO:0000256" key="1">
    <source>
        <dbReference type="SAM" id="Coils"/>
    </source>
</evidence>
<evidence type="ECO:0000313" key="2">
    <source>
        <dbReference type="EMBL" id="CAF1663782.1"/>
    </source>
</evidence>
<organism evidence="2 4">
    <name type="scientific">Didymodactylos carnosus</name>
    <dbReference type="NCBI Taxonomy" id="1234261"/>
    <lineage>
        <taxon>Eukaryota</taxon>
        <taxon>Metazoa</taxon>
        <taxon>Spiralia</taxon>
        <taxon>Gnathifera</taxon>
        <taxon>Rotifera</taxon>
        <taxon>Eurotatoria</taxon>
        <taxon>Bdelloidea</taxon>
        <taxon>Philodinida</taxon>
        <taxon>Philodinidae</taxon>
        <taxon>Didymodactylos</taxon>
    </lineage>
</organism>
<keyword evidence="1" id="KW-0175">Coiled coil</keyword>
<reference evidence="2" key="1">
    <citation type="submission" date="2021-02" db="EMBL/GenBank/DDBJ databases">
        <authorList>
            <person name="Nowell W R."/>
        </authorList>
    </citation>
    <scope>NUCLEOTIDE SEQUENCE</scope>
</reference>
<comment type="caution">
    <text evidence="2">The sequence shown here is derived from an EMBL/GenBank/DDBJ whole genome shotgun (WGS) entry which is preliminary data.</text>
</comment>
<dbReference type="Proteomes" id="UP000677228">
    <property type="component" value="Unassembled WGS sequence"/>
</dbReference>
<accession>A0A8S2GDZ9</accession>
<dbReference type="AlphaFoldDB" id="A0A8S2GDZ9"/>
<feature type="coiled-coil region" evidence="1">
    <location>
        <begin position="18"/>
        <end position="75"/>
    </location>
</feature>
<sequence length="145" mass="17473">METFDNLIPKAKTTIFEYQSCIEHLQRLRNRLNRLVQTNRTPEATKKLADLESLLKDLSNIRENVEQSIESSQKTHYQMNEFEKQCLFYKQWLDNIDRQLQNMDQLLTIEKIHRCNDIHVELEKRKQIIANLLHEYPHISHIKQS</sequence>
<dbReference type="Proteomes" id="UP000682733">
    <property type="component" value="Unassembled WGS sequence"/>
</dbReference>
<evidence type="ECO:0000313" key="3">
    <source>
        <dbReference type="EMBL" id="CAF4526137.1"/>
    </source>
</evidence>
<dbReference type="SUPFAM" id="SSF46966">
    <property type="entry name" value="Spectrin repeat"/>
    <property type="match status" value="1"/>
</dbReference>
<feature type="non-terminal residue" evidence="2">
    <location>
        <position position="145"/>
    </location>
</feature>
<name>A0A8S2GDZ9_9BILA</name>
<dbReference type="EMBL" id="CAJNOK010071352">
    <property type="protein sequence ID" value="CAF1663782.1"/>
    <property type="molecule type" value="Genomic_DNA"/>
</dbReference>
<proteinExistence type="predicted"/>